<evidence type="ECO:0000313" key="4">
    <source>
        <dbReference type="Proteomes" id="UP000751190"/>
    </source>
</evidence>
<proteinExistence type="inferred from homology"/>
<feature type="domain" description="Capsule synthesis protein CapA" evidence="2">
    <location>
        <begin position="1"/>
        <end position="278"/>
    </location>
</feature>
<keyword evidence="4" id="KW-1185">Reference proteome</keyword>
<sequence>MLGRGIDQILKRPGDATLHEGYMRSAVDYVDIAERVNGPIPRNVSNAYVWGDVPLMLRTATPRIDAIVINLETAVTTSDDLWRGKAVHYRMHPANAAPVLSAIGVNCCALANNHVLDWGLGGLDETVRTLRAAGIATAGAGLTRATAAAPAVVELGAQRRLLVFSLGSTTAGVPPEWGASGSKPGVLMLDGPFRVSLAELHALVHAHKRPGDLAIASVHWGSNWGYEIPPERRRVAHALVDQAGFDLVHGHSSHHPIGVEVRNRKLIVFSCGDFINDYEGIEHHAVFRGDLALAFLPSLDSATGELRSLEMWPLQIRRFQLVRAAPVDAAWLAAIMDRECAKFGGGVELRGGSLWLIF</sequence>
<protein>
    <recommendedName>
        <fullName evidence="2">Capsule synthesis protein CapA domain-containing protein</fullName>
    </recommendedName>
</protein>
<evidence type="ECO:0000259" key="2">
    <source>
        <dbReference type="SMART" id="SM00854"/>
    </source>
</evidence>
<dbReference type="Pfam" id="PF09587">
    <property type="entry name" value="PGA_cap"/>
    <property type="match status" value="1"/>
</dbReference>
<comment type="caution">
    <text evidence="3">The sequence shown here is derived from an EMBL/GenBank/DDBJ whole genome shotgun (WGS) entry which is preliminary data.</text>
</comment>
<dbReference type="EMBL" id="JAGTXO010000033">
    <property type="protein sequence ID" value="KAG8460345.1"/>
    <property type="molecule type" value="Genomic_DNA"/>
</dbReference>
<dbReference type="AlphaFoldDB" id="A0A8J5XKE2"/>
<reference evidence="3" key="1">
    <citation type="submission" date="2021-05" db="EMBL/GenBank/DDBJ databases">
        <title>The genome of the haptophyte Pavlova lutheri (Diacronema luteri, Pavlovales) - a model for lipid biosynthesis in eukaryotic algae.</title>
        <authorList>
            <person name="Hulatt C.J."/>
            <person name="Posewitz M.C."/>
        </authorList>
    </citation>
    <scope>NUCLEOTIDE SEQUENCE</scope>
    <source>
        <strain evidence="3">NIVA-4/92</strain>
    </source>
</reference>
<dbReference type="InterPro" id="IPR029052">
    <property type="entry name" value="Metallo-depent_PP-like"/>
</dbReference>
<dbReference type="PANTHER" id="PTHR33393">
    <property type="entry name" value="POLYGLUTAMINE SYNTHESIS ACCESSORY PROTEIN RV0574C-RELATED"/>
    <property type="match status" value="1"/>
</dbReference>
<organism evidence="3 4">
    <name type="scientific">Diacronema lutheri</name>
    <name type="common">Unicellular marine alga</name>
    <name type="synonym">Monochrysis lutheri</name>
    <dbReference type="NCBI Taxonomy" id="2081491"/>
    <lineage>
        <taxon>Eukaryota</taxon>
        <taxon>Haptista</taxon>
        <taxon>Haptophyta</taxon>
        <taxon>Pavlovophyceae</taxon>
        <taxon>Pavlovales</taxon>
        <taxon>Pavlovaceae</taxon>
        <taxon>Diacronema</taxon>
    </lineage>
</organism>
<gene>
    <name evidence="3" type="ORF">KFE25_011836</name>
</gene>
<dbReference type="Gene3D" id="3.60.21.10">
    <property type="match status" value="1"/>
</dbReference>
<dbReference type="PANTHER" id="PTHR33393:SF11">
    <property type="entry name" value="POLYGLUTAMINE SYNTHESIS ACCESSORY PROTEIN RV0574C-RELATED"/>
    <property type="match status" value="1"/>
</dbReference>
<name>A0A8J5XKE2_DIALT</name>
<evidence type="ECO:0000313" key="3">
    <source>
        <dbReference type="EMBL" id="KAG8460345.1"/>
    </source>
</evidence>
<dbReference type="OrthoDB" id="189619at2759"/>
<comment type="similarity">
    <text evidence="1">Belongs to the CapA family.</text>
</comment>
<dbReference type="SMART" id="SM00854">
    <property type="entry name" value="PGA_cap"/>
    <property type="match status" value="1"/>
</dbReference>
<dbReference type="InterPro" id="IPR019079">
    <property type="entry name" value="Capsule_synth_CapA"/>
</dbReference>
<dbReference type="SUPFAM" id="SSF56300">
    <property type="entry name" value="Metallo-dependent phosphatases"/>
    <property type="match status" value="1"/>
</dbReference>
<accession>A0A8J5XKE2</accession>
<evidence type="ECO:0000256" key="1">
    <source>
        <dbReference type="ARBA" id="ARBA00005662"/>
    </source>
</evidence>
<dbReference type="InterPro" id="IPR052169">
    <property type="entry name" value="CW_Biosynth-Accessory"/>
</dbReference>
<dbReference type="Proteomes" id="UP000751190">
    <property type="component" value="Unassembled WGS sequence"/>
</dbReference>
<dbReference type="CDD" id="cd07381">
    <property type="entry name" value="MPP_CapA"/>
    <property type="match status" value="1"/>
</dbReference>